<feature type="region of interest" description="Disordered" evidence="8">
    <location>
        <begin position="1"/>
        <end position="22"/>
    </location>
</feature>
<dbReference type="PANTHER" id="PTHR15081">
    <property type="entry name" value="NUCLEAR AUTOANTIGENIC SPERM PROTEIN NASP -RELATED"/>
    <property type="match status" value="1"/>
</dbReference>
<comment type="similarity">
    <text evidence="2">Belongs to the NASP family.</text>
</comment>
<dbReference type="InterPro" id="IPR011990">
    <property type="entry name" value="TPR-like_helical_dom_sf"/>
</dbReference>
<feature type="compositionally biased region" description="Acidic residues" evidence="8">
    <location>
        <begin position="146"/>
        <end position="161"/>
    </location>
</feature>
<dbReference type="SUPFAM" id="SSF48452">
    <property type="entry name" value="TPR-like"/>
    <property type="match status" value="2"/>
</dbReference>
<accession>A0A9Q5HVB1</accession>
<keyword evidence="5" id="KW-0539">Nucleus</keyword>
<comment type="caution">
    <text evidence="10">The sequence shown here is derived from an EMBL/GenBank/DDBJ whole genome shotgun (WGS) entry which is preliminary data.</text>
</comment>
<feature type="region of interest" description="Disordered" evidence="8">
    <location>
        <begin position="136"/>
        <end position="161"/>
    </location>
</feature>
<feature type="region of interest" description="Disordered" evidence="8">
    <location>
        <begin position="277"/>
        <end position="296"/>
    </location>
</feature>
<dbReference type="InterPro" id="IPR051730">
    <property type="entry name" value="NASP-like"/>
</dbReference>
<evidence type="ECO:0000256" key="2">
    <source>
        <dbReference type="ARBA" id="ARBA00008402"/>
    </source>
</evidence>
<dbReference type="Pfam" id="PF10516">
    <property type="entry name" value="SHNi-TPR"/>
    <property type="match status" value="1"/>
</dbReference>
<evidence type="ECO:0000256" key="4">
    <source>
        <dbReference type="ARBA" id="ARBA00022803"/>
    </source>
</evidence>
<feature type="domain" description="Tetratricopeptide SHNi-TPR" evidence="9">
    <location>
        <begin position="191"/>
        <end position="226"/>
    </location>
</feature>
<dbReference type="GO" id="GO:0034080">
    <property type="term" value="P:CENP-A containing chromatin assembly"/>
    <property type="evidence" value="ECO:0007669"/>
    <property type="project" value="TreeGrafter"/>
</dbReference>
<feature type="compositionally biased region" description="Low complexity" evidence="8">
    <location>
        <begin position="1"/>
        <end position="19"/>
    </location>
</feature>
<dbReference type="InterPro" id="IPR019544">
    <property type="entry name" value="Tetratricopeptide_SHNi-TPR_dom"/>
</dbReference>
<keyword evidence="7" id="KW-0175">Coiled coil</keyword>
<evidence type="ECO:0000256" key="5">
    <source>
        <dbReference type="ARBA" id="ARBA00023242"/>
    </source>
</evidence>
<evidence type="ECO:0000313" key="11">
    <source>
        <dbReference type="Proteomes" id="UP000757232"/>
    </source>
</evidence>
<dbReference type="EMBL" id="LNZH02000201">
    <property type="protein sequence ID" value="OCB86534.1"/>
    <property type="molecule type" value="Genomic_DNA"/>
</dbReference>
<dbReference type="PROSITE" id="PS50005">
    <property type="entry name" value="TPR"/>
    <property type="match status" value="1"/>
</dbReference>
<dbReference type="PANTHER" id="PTHR15081:SF1">
    <property type="entry name" value="NUCLEAR AUTOANTIGENIC SPERM PROTEIN"/>
    <property type="match status" value="1"/>
</dbReference>
<evidence type="ECO:0000256" key="3">
    <source>
        <dbReference type="ARBA" id="ARBA00022737"/>
    </source>
</evidence>
<organism evidence="10 11">
    <name type="scientific">Sanghuangporus baumii</name>
    <name type="common">Phellinus baumii</name>
    <dbReference type="NCBI Taxonomy" id="108892"/>
    <lineage>
        <taxon>Eukaryota</taxon>
        <taxon>Fungi</taxon>
        <taxon>Dikarya</taxon>
        <taxon>Basidiomycota</taxon>
        <taxon>Agaricomycotina</taxon>
        <taxon>Agaricomycetes</taxon>
        <taxon>Hymenochaetales</taxon>
        <taxon>Hymenochaetaceae</taxon>
        <taxon>Sanghuangporus</taxon>
    </lineage>
</organism>
<dbReference type="GO" id="GO:0006335">
    <property type="term" value="P:DNA replication-dependent chromatin assembly"/>
    <property type="evidence" value="ECO:0007669"/>
    <property type="project" value="TreeGrafter"/>
</dbReference>
<dbReference type="InterPro" id="IPR019734">
    <property type="entry name" value="TPR_rpt"/>
</dbReference>
<proteinExistence type="inferred from homology"/>
<evidence type="ECO:0000259" key="9">
    <source>
        <dbReference type="Pfam" id="PF10516"/>
    </source>
</evidence>
<dbReference type="OrthoDB" id="5587616at2759"/>
<evidence type="ECO:0000256" key="6">
    <source>
        <dbReference type="PROSITE-ProRule" id="PRU00339"/>
    </source>
</evidence>
<reference evidence="10" key="1">
    <citation type="submission" date="2016-06" db="EMBL/GenBank/DDBJ databases">
        <title>Draft Genome sequence of the fungus Inonotus baumii.</title>
        <authorList>
            <person name="Zhu H."/>
            <person name="Lin W."/>
        </authorList>
    </citation>
    <scope>NUCLEOTIDE SEQUENCE</scope>
    <source>
        <strain evidence="10">821</strain>
    </source>
</reference>
<keyword evidence="11" id="KW-1185">Reference proteome</keyword>
<name>A0A9Q5HVB1_SANBA</name>
<dbReference type="AlphaFoldDB" id="A0A9Q5HVB1"/>
<dbReference type="Gene3D" id="1.25.40.10">
    <property type="entry name" value="Tetratricopeptide repeat domain"/>
    <property type="match status" value="1"/>
</dbReference>
<protein>
    <recommendedName>
        <fullName evidence="9">Tetratricopeptide SHNi-TPR domain-containing protein</fullName>
    </recommendedName>
</protein>
<comment type="subcellular location">
    <subcellularLocation>
        <location evidence="1">Nucleus</location>
    </subcellularLocation>
</comment>
<evidence type="ECO:0000256" key="8">
    <source>
        <dbReference type="SAM" id="MobiDB-lite"/>
    </source>
</evidence>
<evidence type="ECO:0000256" key="1">
    <source>
        <dbReference type="ARBA" id="ARBA00004123"/>
    </source>
</evidence>
<keyword evidence="4 6" id="KW-0802">TPR repeat</keyword>
<feature type="region of interest" description="Disordered" evidence="8">
    <location>
        <begin position="389"/>
        <end position="410"/>
    </location>
</feature>
<feature type="coiled-coil region" evidence="7">
    <location>
        <begin position="317"/>
        <end position="344"/>
    </location>
</feature>
<feature type="repeat" description="TPR" evidence="6">
    <location>
        <begin position="191"/>
        <end position="224"/>
    </location>
</feature>
<dbReference type="GO" id="GO:0005654">
    <property type="term" value="C:nucleoplasm"/>
    <property type="evidence" value="ECO:0007669"/>
    <property type="project" value="TreeGrafter"/>
</dbReference>
<keyword evidence="3" id="KW-0677">Repeat</keyword>
<evidence type="ECO:0000256" key="7">
    <source>
        <dbReference type="SAM" id="Coils"/>
    </source>
</evidence>
<dbReference type="Proteomes" id="UP000757232">
    <property type="component" value="Unassembled WGS sequence"/>
</dbReference>
<dbReference type="GO" id="GO:0042393">
    <property type="term" value="F:histone binding"/>
    <property type="evidence" value="ECO:0007669"/>
    <property type="project" value="TreeGrafter"/>
</dbReference>
<sequence length="435" mass="47185">MSDMTTKTEAQETTASSSSNVEEYVDKAKRAFALRKYEEAVEHYATALELTVQKYGDEAPEAADLYFAYGKALLENAISQSGVLGKEQAEDTLLKEEGTESGTDGASKPFISFSGDAEEEAEDKVVDLFAEANAAVEAEKEREGGGEDEEGDDDDGEPEDDFNAAWEVLDLARALYEKRKDVDDAIKLKLADTYITLGDVSLETEKFDVAIPDYESGLALKSELLPISSRQLAEAHYKLSMVLDLTSGKLSQAIRHAEKALESVETRLAELRIGLSGQLPPLPEPPQAAASKQDVKGKGKAAPVRVAQEELVQNMSKSQIEAEIKELEGLREDLALKVDELRTSPANELTNAPALVVKALDEELNAGTKPGDPSKPLVINDLNQMVRKKKKPVAEVSTTQNGDAEVNGKRKAREVVDEVIDGSKKAKVEDVSATQ</sequence>
<evidence type="ECO:0000313" key="10">
    <source>
        <dbReference type="EMBL" id="OCB86534.1"/>
    </source>
</evidence>
<gene>
    <name evidence="10" type="ORF">A7U60_g6430</name>
</gene>